<keyword evidence="4" id="KW-1185">Reference proteome</keyword>
<evidence type="ECO:0000313" key="3">
    <source>
        <dbReference type="EMBL" id="CAH0407331.1"/>
    </source>
</evidence>
<feature type="transmembrane region" description="Helical" evidence="2">
    <location>
        <begin position="73"/>
        <end position="97"/>
    </location>
</feature>
<proteinExistence type="predicted"/>
<evidence type="ECO:0000256" key="1">
    <source>
        <dbReference type="SAM" id="MobiDB-lite"/>
    </source>
</evidence>
<evidence type="ECO:0000313" key="4">
    <source>
        <dbReference type="Proteomes" id="UP001153292"/>
    </source>
</evidence>
<sequence>MSVNSDCAPDLQEGEAQRVSSRGRPSSPSKSVAAVLWDWLQPLARLWGLITAVVMSGAGAELVVLGYEVAPALLVGAGLVLLLETMWAVALFVDLLGRRGEYTLSLRCWDFMRWSCARARAPFYACVATALLFSHLTLLASISGGMLLILAALRAMVPFSPYINHSRHSPRAGSSLLSQHDSPLPSVFYNAAHSGEDVRSEEMTVLDVKSNNISEADRSRPVTPKPPLLEL</sequence>
<dbReference type="EMBL" id="OU963901">
    <property type="protein sequence ID" value="CAH0407331.1"/>
    <property type="molecule type" value="Genomic_DNA"/>
</dbReference>
<dbReference type="InterPro" id="IPR032055">
    <property type="entry name" value="TMEM72"/>
</dbReference>
<dbReference type="Pfam" id="PF16054">
    <property type="entry name" value="TMEM72"/>
    <property type="match status" value="1"/>
</dbReference>
<keyword evidence="2" id="KW-0812">Transmembrane</keyword>
<organism evidence="3 4">
    <name type="scientific">Chilo suppressalis</name>
    <name type="common">Asiatic rice borer moth</name>
    <dbReference type="NCBI Taxonomy" id="168631"/>
    <lineage>
        <taxon>Eukaryota</taxon>
        <taxon>Metazoa</taxon>
        <taxon>Ecdysozoa</taxon>
        <taxon>Arthropoda</taxon>
        <taxon>Hexapoda</taxon>
        <taxon>Insecta</taxon>
        <taxon>Pterygota</taxon>
        <taxon>Neoptera</taxon>
        <taxon>Endopterygota</taxon>
        <taxon>Lepidoptera</taxon>
        <taxon>Glossata</taxon>
        <taxon>Ditrysia</taxon>
        <taxon>Pyraloidea</taxon>
        <taxon>Crambidae</taxon>
        <taxon>Crambinae</taxon>
        <taxon>Chilo</taxon>
    </lineage>
</organism>
<name>A0ABN8BDZ0_CHISP</name>
<keyword evidence="2" id="KW-1133">Transmembrane helix</keyword>
<reference evidence="3" key="1">
    <citation type="submission" date="2021-12" db="EMBL/GenBank/DDBJ databases">
        <authorList>
            <person name="King R."/>
        </authorList>
    </citation>
    <scope>NUCLEOTIDE SEQUENCE</scope>
</reference>
<keyword evidence="2" id="KW-0472">Membrane</keyword>
<feature type="region of interest" description="Disordered" evidence="1">
    <location>
        <begin position="1"/>
        <end position="29"/>
    </location>
</feature>
<dbReference type="PANTHER" id="PTHR28474">
    <property type="entry name" value="TRANSMEMBRANE PROTEIN 72"/>
    <property type="match status" value="1"/>
</dbReference>
<dbReference type="Proteomes" id="UP001153292">
    <property type="component" value="Chromosome 8"/>
</dbReference>
<protein>
    <submittedName>
        <fullName evidence="3">Uncharacterized protein</fullName>
    </submittedName>
</protein>
<feature type="transmembrane region" description="Helical" evidence="2">
    <location>
        <begin position="46"/>
        <end position="67"/>
    </location>
</feature>
<accession>A0ABN8BDZ0</accession>
<evidence type="ECO:0000256" key="2">
    <source>
        <dbReference type="SAM" id="Phobius"/>
    </source>
</evidence>
<feature type="compositionally biased region" description="Low complexity" evidence="1">
    <location>
        <begin position="18"/>
        <end position="29"/>
    </location>
</feature>
<dbReference type="PANTHER" id="PTHR28474:SF1">
    <property type="entry name" value="TRANSMEMBRANE PROTEIN 72"/>
    <property type="match status" value="1"/>
</dbReference>
<gene>
    <name evidence="3" type="ORF">CHILSU_LOCUS10731</name>
</gene>